<dbReference type="RefSeq" id="XP_034254201.1">
    <property type="nucleotide sequence ID" value="XM_034398310.1"/>
</dbReference>
<evidence type="ECO:0000313" key="6">
    <source>
        <dbReference type="RefSeq" id="XP_034254201.1"/>
    </source>
</evidence>
<dbReference type="RefSeq" id="XP_034254198.1">
    <property type="nucleotide sequence ID" value="XM_034398307.1"/>
</dbReference>
<feature type="transmembrane region" description="Helical" evidence="1">
    <location>
        <begin position="136"/>
        <end position="160"/>
    </location>
</feature>
<dbReference type="RefSeq" id="XP_034254199.1">
    <property type="nucleotide sequence ID" value="XM_034398308.1"/>
</dbReference>
<protein>
    <submittedName>
        <fullName evidence="3 4">Uncharacterized protein LOC117652992</fullName>
    </submittedName>
</protein>
<keyword evidence="1" id="KW-0812">Transmembrane</keyword>
<dbReference type="RefSeq" id="XP_034254197.1">
    <property type="nucleotide sequence ID" value="XM_034398306.1"/>
</dbReference>
<dbReference type="InterPro" id="IPR031720">
    <property type="entry name" value="DUF4728"/>
</dbReference>
<dbReference type="Pfam" id="PF15860">
    <property type="entry name" value="DUF4728"/>
    <property type="match status" value="1"/>
</dbReference>
<reference evidence="3 4" key="1">
    <citation type="submission" date="2025-04" db="UniProtKB">
        <authorList>
            <consortium name="RefSeq"/>
        </authorList>
    </citation>
    <scope>IDENTIFICATION</scope>
    <source>
        <tissue evidence="3 4">Total insect</tissue>
    </source>
</reference>
<evidence type="ECO:0000313" key="2">
    <source>
        <dbReference type="Proteomes" id="UP000515158"/>
    </source>
</evidence>
<evidence type="ECO:0000256" key="1">
    <source>
        <dbReference type="SAM" id="Phobius"/>
    </source>
</evidence>
<organism evidence="5">
    <name type="scientific">Thrips palmi</name>
    <name type="common">Melon thrips</name>
    <dbReference type="NCBI Taxonomy" id="161013"/>
    <lineage>
        <taxon>Eukaryota</taxon>
        <taxon>Metazoa</taxon>
        <taxon>Ecdysozoa</taxon>
        <taxon>Arthropoda</taxon>
        <taxon>Hexapoda</taxon>
        <taxon>Insecta</taxon>
        <taxon>Pterygota</taxon>
        <taxon>Neoptera</taxon>
        <taxon>Paraneoptera</taxon>
        <taxon>Thysanoptera</taxon>
        <taxon>Terebrantia</taxon>
        <taxon>Thripoidea</taxon>
        <taxon>Thripidae</taxon>
        <taxon>Thrips</taxon>
    </lineage>
</organism>
<evidence type="ECO:0000313" key="5">
    <source>
        <dbReference type="RefSeq" id="XP_034254199.1"/>
    </source>
</evidence>
<dbReference type="GeneID" id="117652992"/>
<dbReference type="PANTHER" id="PTHR36694:SF11">
    <property type="entry name" value="LP21121P-RELATED"/>
    <property type="match status" value="1"/>
</dbReference>
<sequence>MAPILKKGLFCCLSLRTCALILGTITLAFNLLTLSMFIVSLDMWLSESEYHHWNHTADHLDGHLLDVHGVHDVHQDGLLPMPGLVNKSAWWPGHPEGHPGHAGAALGAAEEEEPEEYDGFEDSEAMEELLERNPHLALALVWFDFVLVILETVAVVLLIWGAAKRRAVLLLPWLGVELFTTLYDLGFFVYMFISNDVYIAIDLMPILLLPLTVYCWLVVYSLYQECKETAAMNTSMPLSMSALEAATVGGTLSGTLSGALGGNVGQCTVPYGRMA</sequence>
<feature type="transmembrane region" description="Helical" evidence="1">
    <location>
        <begin position="20"/>
        <end position="41"/>
    </location>
</feature>
<dbReference type="OrthoDB" id="10426010at2759"/>
<dbReference type="AlphaFoldDB" id="A0A6P9AA32"/>
<dbReference type="KEGG" id="tpal:117652992"/>
<dbReference type="PANTHER" id="PTHR36694">
    <property type="entry name" value="PASIFLORA 1, ISOFORM A-RELATED"/>
    <property type="match status" value="1"/>
</dbReference>
<dbReference type="Proteomes" id="UP000515158">
    <property type="component" value="Unplaced"/>
</dbReference>
<evidence type="ECO:0000313" key="3">
    <source>
        <dbReference type="RefSeq" id="XP_034254197.1"/>
    </source>
</evidence>
<feature type="transmembrane region" description="Helical" evidence="1">
    <location>
        <begin position="199"/>
        <end position="223"/>
    </location>
</feature>
<keyword evidence="2" id="KW-1185">Reference proteome</keyword>
<accession>A0A6P9AA32</accession>
<keyword evidence="1" id="KW-1133">Transmembrane helix</keyword>
<gene>
    <name evidence="3 4 5 6" type="primary">LOC117652992</name>
</gene>
<feature type="transmembrane region" description="Helical" evidence="1">
    <location>
        <begin position="167"/>
        <end position="193"/>
    </location>
</feature>
<evidence type="ECO:0000313" key="4">
    <source>
        <dbReference type="RefSeq" id="XP_034254198.1"/>
    </source>
</evidence>
<proteinExistence type="predicted"/>
<keyword evidence="1" id="KW-0472">Membrane</keyword>
<name>A0A6P9AA32_THRPL</name>